<gene>
    <name evidence="1" type="ORF">FWILDA_LOCUS14055</name>
</gene>
<evidence type="ECO:0000313" key="2">
    <source>
        <dbReference type="Proteomes" id="UP001153678"/>
    </source>
</evidence>
<protein>
    <submittedName>
        <fullName evidence="1">19446_t:CDS:1</fullName>
    </submittedName>
</protein>
<dbReference type="OrthoDB" id="2371047at2759"/>
<proteinExistence type="predicted"/>
<dbReference type="AlphaFoldDB" id="A0A9W4T1E2"/>
<feature type="non-terminal residue" evidence="1">
    <location>
        <position position="1"/>
    </location>
</feature>
<dbReference type="EMBL" id="CAMKVN010005799">
    <property type="protein sequence ID" value="CAI2189390.1"/>
    <property type="molecule type" value="Genomic_DNA"/>
</dbReference>
<sequence>MSASNCKKNIDILDQADVFGIISNLLLPDFKVISQSSGILPLSKIINKNICLNFTTYRIEDITTQQLKIHILTSAENNQDTLLHLEPEVSGSFISLTISNTKEGISLKSSRDKQHSVFDSFLAKTISISDIKA</sequence>
<reference evidence="1" key="1">
    <citation type="submission" date="2022-08" db="EMBL/GenBank/DDBJ databases">
        <authorList>
            <person name="Kallberg Y."/>
            <person name="Tangrot J."/>
            <person name="Rosling A."/>
        </authorList>
    </citation>
    <scope>NUCLEOTIDE SEQUENCE</scope>
    <source>
        <strain evidence="1">Wild A</strain>
    </source>
</reference>
<comment type="caution">
    <text evidence="1">The sequence shown here is derived from an EMBL/GenBank/DDBJ whole genome shotgun (WGS) entry which is preliminary data.</text>
</comment>
<evidence type="ECO:0000313" key="1">
    <source>
        <dbReference type="EMBL" id="CAI2189390.1"/>
    </source>
</evidence>
<keyword evidence="2" id="KW-1185">Reference proteome</keyword>
<dbReference type="Proteomes" id="UP001153678">
    <property type="component" value="Unassembled WGS sequence"/>
</dbReference>
<accession>A0A9W4T1E2</accession>
<organism evidence="1 2">
    <name type="scientific">Funneliformis geosporum</name>
    <dbReference type="NCBI Taxonomy" id="1117311"/>
    <lineage>
        <taxon>Eukaryota</taxon>
        <taxon>Fungi</taxon>
        <taxon>Fungi incertae sedis</taxon>
        <taxon>Mucoromycota</taxon>
        <taxon>Glomeromycotina</taxon>
        <taxon>Glomeromycetes</taxon>
        <taxon>Glomerales</taxon>
        <taxon>Glomeraceae</taxon>
        <taxon>Funneliformis</taxon>
    </lineage>
</organism>
<name>A0A9W4T1E2_9GLOM</name>